<organism evidence="7 8">
    <name type="scientific">Svornostia abyssi</name>
    <dbReference type="NCBI Taxonomy" id="2898438"/>
    <lineage>
        <taxon>Bacteria</taxon>
        <taxon>Bacillati</taxon>
        <taxon>Actinomycetota</taxon>
        <taxon>Thermoleophilia</taxon>
        <taxon>Solirubrobacterales</taxon>
        <taxon>Baekduiaceae</taxon>
        <taxon>Svornostia</taxon>
    </lineage>
</organism>
<keyword evidence="3" id="KW-0735">Signal-anchor</keyword>
<evidence type="ECO:0000313" key="8">
    <source>
        <dbReference type="Proteomes" id="UP001058860"/>
    </source>
</evidence>
<feature type="domain" description="Thioredoxin" evidence="6">
    <location>
        <begin position="39"/>
        <end position="178"/>
    </location>
</feature>
<evidence type="ECO:0000313" key="7">
    <source>
        <dbReference type="EMBL" id="UUY01725.1"/>
    </source>
</evidence>
<dbReference type="RefSeq" id="WP_353862274.1">
    <property type="nucleotide sequence ID" value="NZ_CP088295.1"/>
</dbReference>
<protein>
    <submittedName>
        <fullName evidence="7">TlpA family protein disulfide reductase</fullName>
    </submittedName>
</protein>
<dbReference type="Proteomes" id="UP001058860">
    <property type="component" value="Chromosome"/>
</dbReference>
<evidence type="ECO:0000256" key="4">
    <source>
        <dbReference type="ARBA" id="ARBA00023157"/>
    </source>
</evidence>
<dbReference type="PANTHER" id="PTHR42852:SF6">
    <property type="entry name" value="THIOL:DISULFIDE INTERCHANGE PROTEIN DSBE"/>
    <property type="match status" value="1"/>
</dbReference>
<keyword evidence="2" id="KW-0201">Cytochrome c-type biogenesis</keyword>
<evidence type="ECO:0000259" key="6">
    <source>
        <dbReference type="PROSITE" id="PS51352"/>
    </source>
</evidence>
<dbReference type="InterPro" id="IPR017937">
    <property type="entry name" value="Thioredoxin_CS"/>
</dbReference>
<name>A0ABY5PAL6_9ACTN</name>
<proteinExistence type="predicted"/>
<dbReference type="Gene3D" id="3.40.30.10">
    <property type="entry name" value="Glutaredoxin"/>
    <property type="match status" value="1"/>
</dbReference>
<dbReference type="InterPro" id="IPR050553">
    <property type="entry name" value="Thioredoxin_ResA/DsbE_sf"/>
</dbReference>
<dbReference type="SUPFAM" id="SSF52833">
    <property type="entry name" value="Thioredoxin-like"/>
    <property type="match status" value="1"/>
</dbReference>
<gene>
    <name evidence="7" type="ORF">LRS13_13430</name>
</gene>
<reference evidence="8" key="1">
    <citation type="submission" date="2021-11" db="EMBL/GenBank/DDBJ databases">
        <title>Cultivation dependent microbiological survey of springs from the worlds oldest radium mine currently devoted to the extraction of radon-saturated water.</title>
        <authorList>
            <person name="Kapinusova G."/>
            <person name="Smrhova T."/>
            <person name="Strejcek M."/>
            <person name="Suman J."/>
            <person name="Jani K."/>
            <person name="Pajer P."/>
            <person name="Uhlik O."/>
        </authorList>
    </citation>
    <scope>NUCLEOTIDE SEQUENCE [LARGE SCALE GENOMIC DNA]</scope>
    <source>
        <strain evidence="8">J379</strain>
    </source>
</reference>
<keyword evidence="3" id="KW-0812">Transmembrane</keyword>
<dbReference type="InterPro" id="IPR000866">
    <property type="entry name" value="AhpC/TSA"/>
</dbReference>
<evidence type="ECO:0000256" key="5">
    <source>
        <dbReference type="ARBA" id="ARBA00023284"/>
    </source>
</evidence>
<keyword evidence="4" id="KW-1015">Disulfide bond</keyword>
<accession>A0ABY5PAL6</accession>
<dbReference type="Pfam" id="PF00578">
    <property type="entry name" value="AhpC-TSA"/>
    <property type="match status" value="1"/>
</dbReference>
<evidence type="ECO:0000256" key="2">
    <source>
        <dbReference type="ARBA" id="ARBA00022748"/>
    </source>
</evidence>
<keyword evidence="5" id="KW-0676">Redox-active center</keyword>
<evidence type="ECO:0000256" key="1">
    <source>
        <dbReference type="ARBA" id="ARBA00004196"/>
    </source>
</evidence>
<dbReference type="PANTHER" id="PTHR42852">
    <property type="entry name" value="THIOL:DISULFIDE INTERCHANGE PROTEIN DSBE"/>
    <property type="match status" value="1"/>
</dbReference>
<dbReference type="CDD" id="cd02966">
    <property type="entry name" value="TlpA_like_family"/>
    <property type="match status" value="1"/>
</dbReference>
<dbReference type="InterPro" id="IPR013766">
    <property type="entry name" value="Thioredoxin_domain"/>
</dbReference>
<evidence type="ECO:0000256" key="3">
    <source>
        <dbReference type="ARBA" id="ARBA00022968"/>
    </source>
</evidence>
<keyword evidence="8" id="KW-1185">Reference proteome</keyword>
<sequence length="178" mass="18709">MSRAGPIVVAVAAAALIALLVYGLTANGTDDSLDSAVQAGETPTAPDRELPVLEGDGPTSLADLKGKPVVVNFWASWCGPCKDEAPVLEKAHKRLQAVGGTVLGVTYRDASPASKRFVDEQGITFPSVRDVDGKLAEDYRTDALPETFVINGDGKIVAISRGQVDDEFMDQALQRVGA</sequence>
<dbReference type="EMBL" id="CP088295">
    <property type="protein sequence ID" value="UUY01725.1"/>
    <property type="molecule type" value="Genomic_DNA"/>
</dbReference>
<comment type="subcellular location">
    <subcellularLocation>
        <location evidence="1">Cell envelope</location>
    </subcellularLocation>
</comment>
<dbReference type="PROSITE" id="PS00194">
    <property type="entry name" value="THIOREDOXIN_1"/>
    <property type="match status" value="1"/>
</dbReference>
<dbReference type="InterPro" id="IPR036249">
    <property type="entry name" value="Thioredoxin-like_sf"/>
</dbReference>
<dbReference type="PROSITE" id="PS51352">
    <property type="entry name" value="THIOREDOXIN_2"/>
    <property type="match status" value="1"/>
</dbReference>